<dbReference type="GO" id="GO:0022857">
    <property type="term" value="F:transmembrane transporter activity"/>
    <property type="evidence" value="ECO:0007669"/>
    <property type="project" value="InterPro"/>
</dbReference>
<name>A0A1S1HEQ5_9SPHN</name>
<feature type="transmembrane region" description="Helical" evidence="7">
    <location>
        <begin position="220"/>
        <end position="246"/>
    </location>
</feature>
<evidence type="ECO:0000256" key="3">
    <source>
        <dbReference type="ARBA" id="ARBA00022448"/>
    </source>
</evidence>
<dbReference type="InterPro" id="IPR004752">
    <property type="entry name" value="AmpG_permease/AT-1"/>
</dbReference>
<keyword evidence="9" id="KW-1185">Reference proteome</keyword>
<dbReference type="PANTHER" id="PTHR12778:SF10">
    <property type="entry name" value="MAJOR FACILITATOR SUPERFAMILY DOMAIN-CONTAINING PROTEIN 3"/>
    <property type="match status" value="1"/>
</dbReference>
<organism evidence="8 9">
    <name type="scientific">Edaphosphingomonas haloaromaticamans</name>
    <dbReference type="NCBI Taxonomy" id="653954"/>
    <lineage>
        <taxon>Bacteria</taxon>
        <taxon>Pseudomonadati</taxon>
        <taxon>Pseudomonadota</taxon>
        <taxon>Alphaproteobacteria</taxon>
        <taxon>Sphingomonadales</taxon>
        <taxon>Rhizorhabdaceae</taxon>
        <taxon>Edaphosphingomonas</taxon>
    </lineage>
</organism>
<comment type="caution">
    <text evidence="8">The sequence shown here is derived from an EMBL/GenBank/DDBJ whole genome shotgun (WGS) entry which is preliminary data.</text>
</comment>
<keyword evidence="6 7" id="KW-0472">Membrane</keyword>
<keyword evidence="4 7" id="KW-0812">Transmembrane</keyword>
<reference evidence="8 9" key="1">
    <citation type="submission" date="2016-09" db="EMBL/GenBank/DDBJ databases">
        <title>Metabolic pathway, cell adaptation mechanisms and a novel monoxygenase revealed through proteogenomic-transcription analysis of a Sphingomonas haloaromaticamans strain degrading the fungicide ortho-phenylphenol.</title>
        <authorList>
            <person name="Perruchon C."/>
            <person name="Papadopoulou E.S."/>
            <person name="Rousidou C."/>
            <person name="Vasileiadis S."/>
            <person name="Tanou G."/>
            <person name="Amoutzias G."/>
            <person name="Molassiotis A."/>
            <person name="Karpouzas D.G."/>
        </authorList>
    </citation>
    <scope>NUCLEOTIDE SEQUENCE [LARGE SCALE GENOMIC DNA]</scope>
    <source>
        <strain evidence="8 9">P3</strain>
    </source>
</reference>
<feature type="transmembrane region" description="Helical" evidence="7">
    <location>
        <begin position="258"/>
        <end position="277"/>
    </location>
</feature>
<evidence type="ECO:0000313" key="9">
    <source>
        <dbReference type="Proteomes" id="UP000179467"/>
    </source>
</evidence>
<dbReference type="OrthoDB" id="9787815at2"/>
<comment type="subcellular location">
    <subcellularLocation>
        <location evidence="1">Membrane</location>
        <topology evidence="1">Multi-pass membrane protein</topology>
    </subcellularLocation>
</comment>
<protein>
    <submittedName>
        <fullName evidence="8">Muropeptide transporter</fullName>
    </submittedName>
</protein>
<comment type="similarity">
    <text evidence="2">Belongs to the major facilitator superfamily.</text>
</comment>
<feature type="transmembrane region" description="Helical" evidence="7">
    <location>
        <begin position="376"/>
        <end position="398"/>
    </location>
</feature>
<dbReference type="NCBIfam" id="TIGR02718">
    <property type="entry name" value="sider_RhtX_FptX"/>
    <property type="match status" value="1"/>
</dbReference>
<evidence type="ECO:0000256" key="7">
    <source>
        <dbReference type="SAM" id="Phobius"/>
    </source>
</evidence>
<evidence type="ECO:0000313" key="8">
    <source>
        <dbReference type="EMBL" id="OHT20011.1"/>
    </source>
</evidence>
<dbReference type="PANTHER" id="PTHR12778">
    <property type="entry name" value="SOLUTE CARRIER FAMILY 33 ACETYL-COA TRANSPORTER -RELATED"/>
    <property type="match status" value="1"/>
</dbReference>
<feature type="transmembrane region" description="Helical" evidence="7">
    <location>
        <begin position="283"/>
        <end position="303"/>
    </location>
</feature>
<dbReference type="InterPro" id="IPR011701">
    <property type="entry name" value="MFS"/>
</dbReference>
<dbReference type="InterPro" id="IPR014090">
    <property type="entry name" value="Siderophore_transpt_RhtX/FptX"/>
</dbReference>
<dbReference type="SUPFAM" id="SSF103473">
    <property type="entry name" value="MFS general substrate transporter"/>
    <property type="match status" value="1"/>
</dbReference>
<feature type="transmembrane region" description="Helical" evidence="7">
    <location>
        <begin position="146"/>
        <end position="167"/>
    </location>
</feature>
<dbReference type="InterPro" id="IPR036259">
    <property type="entry name" value="MFS_trans_sf"/>
</dbReference>
<feature type="transmembrane region" description="Helical" evidence="7">
    <location>
        <begin position="315"/>
        <end position="343"/>
    </location>
</feature>
<evidence type="ECO:0000256" key="4">
    <source>
        <dbReference type="ARBA" id="ARBA00022692"/>
    </source>
</evidence>
<keyword evidence="3" id="KW-0813">Transport</keyword>
<dbReference type="GO" id="GO:0016020">
    <property type="term" value="C:membrane"/>
    <property type="evidence" value="ECO:0007669"/>
    <property type="project" value="UniProtKB-SubCell"/>
</dbReference>
<dbReference type="EMBL" id="MIPT01000001">
    <property type="protein sequence ID" value="OHT20011.1"/>
    <property type="molecule type" value="Genomic_DNA"/>
</dbReference>
<feature type="transmembrane region" description="Helical" evidence="7">
    <location>
        <begin position="48"/>
        <end position="68"/>
    </location>
</feature>
<dbReference type="Pfam" id="PF07690">
    <property type="entry name" value="MFS_1"/>
    <property type="match status" value="1"/>
</dbReference>
<accession>A0A1S1HEQ5</accession>
<evidence type="ECO:0000256" key="1">
    <source>
        <dbReference type="ARBA" id="ARBA00004141"/>
    </source>
</evidence>
<dbReference type="AlphaFoldDB" id="A0A1S1HEQ5"/>
<sequence length="426" mass="44225">MNAASYFHNYRLLATVGALYVAQGIPLGLAMETLPTLLRRDGVSLTGIAFLPLVGLPWIVKFLWAPFVDNHWSRRIGKRRSWIIPMQATVFLCLAAVAILGIGEATTPIAIALFALASLASATQDTATDGLGAENFEGAMLVRANAVQVGGTMIGFFIGGAGCLILAGMLGRQAALAAMALIVLSGLVLILLWREPAPAAQSTTRPEHASLSRFVRRPGAVSVLAIALLTAVTASSVFGLSKLFLIDRGWALEAIGQIGMIGGVVTVVVGCGGGAWLVRRMGIARVLLLSLGLSCAGACLWIMQASAILPVERHIALVAILLGSAGSGGASVAAMTLAMRFAARARQAGTDMTVVQSSRDLGEIGTSATVTAIAGVAGYSSGFAFSIVAAIAAVFVILSFRRNDALRQLADEASDGEEWSPRLNPD</sequence>
<evidence type="ECO:0000256" key="5">
    <source>
        <dbReference type="ARBA" id="ARBA00022989"/>
    </source>
</evidence>
<evidence type="ECO:0000256" key="6">
    <source>
        <dbReference type="ARBA" id="ARBA00023136"/>
    </source>
</evidence>
<evidence type="ECO:0000256" key="2">
    <source>
        <dbReference type="ARBA" id="ARBA00008335"/>
    </source>
</evidence>
<keyword evidence="5 7" id="KW-1133">Transmembrane helix</keyword>
<feature type="transmembrane region" description="Helical" evidence="7">
    <location>
        <begin position="89"/>
        <end position="116"/>
    </location>
</feature>
<feature type="transmembrane region" description="Helical" evidence="7">
    <location>
        <begin position="174"/>
        <end position="193"/>
    </location>
</feature>
<dbReference type="Gene3D" id="1.20.1250.20">
    <property type="entry name" value="MFS general substrate transporter like domains"/>
    <property type="match status" value="1"/>
</dbReference>
<dbReference type="Proteomes" id="UP000179467">
    <property type="component" value="Unassembled WGS sequence"/>
</dbReference>
<proteinExistence type="inferred from homology"/>
<dbReference type="RefSeq" id="WP_015460383.1">
    <property type="nucleotide sequence ID" value="NZ_MIPT01000001.1"/>
</dbReference>
<gene>
    <name evidence="8" type="ORF">BHE75_02005</name>
</gene>